<gene>
    <name evidence="2" type="ORF">Pla52o_14300</name>
</gene>
<reference evidence="2 3" key="1">
    <citation type="submission" date="2019-02" db="EMBL/GenBank/DDBJ databases">
        <title>Deep-cultivation of Planctomycetes and their phenomic and genomic characterization uncovers novel biology.</title>
        <authorList>
            <person name="Wiegand S."/>
            <person name="Jogler M."/>
            <person name="Boedeker C."/>
            <person name="Pinto D."/>
            <person name="Vollmers J."/>
            <person name="Rivas-Marin E."/>
            <person name="Kohn T."/>
            <person name="Peeters S.H."/>
            <person name="Heuer A."/>
            <person name="Rast P."/>
            <person name="Oberbeckmann S."/>
            <person name="Bunk B."/>
            <person name="Jeske O."/>
            <person name="Meyerdierks A."/>
            <person name="Storesund J.E."/>
            <person name="Kallscheuer N."/>
            <person name="Luecker S."/>
            <person name="Lage O.M."/>
            <person name="Pohl T."/>
            <person name="Merkel B.J."/>
            <person name="Hornburger P."/>
            <person name="Mueller R.-W."/>
            <person name="Bruemmer F."/>
            <person name="Labrenz M."/>
            <person name="Spormann A.M."/>
            <person name="Op Den Camp H."/>
            <person name="Overmann J."/>
            <person name="Amann R."/>
            <person name="Jetten M.S.M."/>
            <person name="Mascher T."/>
            <person name="Medema M.H."/>
            <person name="Devos D.P."/>
            <person name="Kaster A.-K."/>
            <person name="Ovreas L."/>
            <person name="Rohde M."/>
            <person name="Galperin M.Y."/>
            <person name="Jogler C."/>
        </authorList>
    </citation>
    <scope>NUCLEOTIDE SEQUENCE [LARGE SCALE GENOMIC DNA]</scope>
    <source>
        <strain evidence="2 3">Pla52o</strain>
    </source>
</reference>
<evidence type="ECO:0000256" key="1">
    <source>
        <dbReference type="SAM" id="Phobius"/>
    </source>
</evidence>
<feature type="transmembrane region" description="Helical" evidence="1">
    <location>
        <begin position="148"/>
        <end position="172"/>
    </location>
</feature>
<comment type="caution">
    <text evidence="2">The sequence shown here is derived from an EMBL/GenBank/DDBJ whole genome shotgun (WGS) entry which is preliminary data.</text>
</comment>
<dbReference type="OrthoDB" id="2955631at2"/>
<dbReference type="AlphaFoldDB" id="A0A5C6CL73"/>
<feature type="transmembrane region" description="Helical" evidence="1">
    <location>
        <begin position="109"/>
        <end position="128"/>
    </location>
</feature>
<keyword evidence="1" id="KW-0812">Transmembrane</keyword>
<feature type="transmembrane region" description="Helical" evidence="1">
    <location>
        <begin position="62"/>
        <end position="88"/>
    </location>
</feature>
<name>A0A5C6CL73_9BACT</name>
<proteinExistence type="predicted"/>
<keyword evidence="3" id="KW-1185">Reference proteome</keyword>
<dbReference type="InterPro" id="IPR018723">
    <property type="entry name" value="DUF2254_membrane"/>
</dbReference>
<dbReference type="RefSeq" id="WP_146593817.1">
    <property type="nucleotide sequence ID" value="NZ_SJPT01000002.1"/>
</dbReference>
<dbReference type="Pfam" id="PF10011">
    <property type="entry name" value="DUF2254"/>
    <property type="match status" value="1"/>
</dbReference>
<dbReference type="EMBL" id="SJPT01000002">
    <property type="protein sequence ID" value="TWU25132.1"/>
    <property type="molecule type" value="Genomic_DNA"/>
</dbReference>
<evidence type="ECO:0000313" key="2">
    <source>
        <dbReference type="EMBL" id="TWU25132.1"/>
    </source>
</evidence>
<evidence type="ECO:0008006" key="4">
    <source>
        <dbReference type="Google" id="ProtNLM"/>
    </source>
</evidence>
<sequence>MKALLITWTSRIRDSYWFMPSLMAISAILLSFVTTSLDSHFGSEWLEDIGWLYANEPAGARAVLSTVAGSMITVAGVTFSMTILSISYTTSQVGPRLLNNFMRDTGNQITLGVFISTFLYCLMVLRTVRNAESAPPGGGANLELASAFVPHIAVIVGLLLAIASVGVLIFFIHHIPESIHISNIVAGIGRDLNKQITDRFPARVGEPHPEPSERQMESNLPATFYDSARAIHAKTSGYVEFVDTTGMLQIATDNDLTIRMRFRAGDFITPGDVLMLASPKTRVNDELVERMIATFVSGSQRTAHQNLRFVFNQLVEVAMRALSPGVNDPFTAINCLDWLQSALQNMAEREFPDAYRYDDDHHLRIVAEPETFEDFASLVFDQLRPYVAADRNAAVHMMEMIAKVALSASSQSHRRLLVRHGGALRRECKNVLNDRRGFLLLSDRYRSMVWLLRDPQYRRQVLDTGNWVGGRA</sequence>
<accession>A0A5C6CL73</accession>
<evidence type="ECO:0000313" key="3">
    <source>
        <dbReference type="Proteomes" id="UP000316304"/>
    </source>
</evidence>
<keyword evidence="1" id="KW-0472">Membrane</keyword>
<keyword evidence="1" id="KW-1133">Transmembrane helix</keyword>
<dbReference type="Proteomes" id="UP000316304">
    <property type="component" value="Unassembled WGS sequence"/>
</dbReference>
<organism evidence="2 3">
    <name type="scientific">Novipirellula galeiformis</name>
    <dbReference type="NCBI Taxonomy" id="2528004"/>
    <lineage>
        <taxon>Bacteria</taxon>
        <taxon>Pseudomonadati</taxon>
        <taxon>Planctomycetota</taxon>
        <taxon>Planctomycetia</taxon>
        <taxon>Pirellulales</taxon>
        <taxon>Pirellulaceae</taxon>
        <taxon>Novipirellula</taxon>
    </lineage>
</organism>
<protein>
    <recommendedName>
        <fullName evidence="4">DUF2254 domain-containing protein</fullName>
    </recommendedName>
</protein>